<feature type="non-terminal residue" evidence="1">
    <location>
        <position position="154"/>
    </location>
</feature>
<sequence>STLGLPIGYALASRTLGSAWDRHPLGSTGHPRPTGSTWSTTDFRVSAALQPSTRTAPLGSFIPQALPGYTLTPKSPRSTSPQAPPWLLVVGSPPWSPCPLNCLGLPISLRHFNRSYSLHQFHHGSSSSWLPPAVLWALVEVCYLTFSRVLGWVR</sequence>
<dbReference type="EMBL" id="JAMKFB020000024">
    <property type="protein sequence ID" value="KAL0157323.1"/>
    <property type="molecule type" value="Genomic_DNA"/>
</dbReference>
<accession>A0ABD0NAJ7</accession>
<keyword evidence="2" id="KW-1185">Reference proteome</keyword>
<feature type="non-terminal residue" evidence="1">
    <location>
        <position position="1"/>
    </location>
</feature>
<evidence type="ECO:0000313" key="2">
    <source>
        <dbReference type="Proteomes" id="UP001529510"/>
    </source>
</evidence>
<protein>
    <submittedName>
        <fullName evidence="1">Uncharacterized protein</fullName>
    </submittedName>
</protein>
<gene>
    <name evidence="1" type="ORF">M9458_048569</name>
</gene>
<name>A0ABD0NAJ7_CIRMR</name>
<comment type="caution">
    <text evidence="1">The sequence shown here is derived from an EMBL/GenBank/DDBJ whole genome shotgun (WGS) entry which is preliminary data.</text>
</comment>
<dbReference type="Proteomes" id="UP001529510">
    <property type="component" value="Unassembled WGS sequence"/>
</dbReference>
<reference evidence="1 2" key="1">
    <citation type="submission" date="2024-05" db="EMBL/GenBank/DDBJ databases">
        <title>Genome sequencing and assembly of Indian major carp, Cirrhinus mrigala (Hamilton, 1822).</title>
        <authorList>
            <person name="Mohindra V."/>
            <person name="Chowdhury L.M."/>
            <person name="Lal K."/>
            <person name="Jena J.K."/>
        </authorList>
    </citation>
    <scope>NUCLEOTIDE SEQUENCE [LARGE SCALE GENOMIC DNA]</scope>
    <source>
        <strain evidence="1">CM1030</strain>
        <tissue evidence="1">Blood</tissue>
    </source>
</reference>
<evidence type="ECO:0000313" key="1">
    <source>
        <dbReference type="EMBL" id="KAL0157323.1"/>
    </source>
</evidence>
<dbReference type="AlphaFoldDB" id="A0ABD0NAJ7"/>
<proteinExistence type="predicted"/>
<organism evidence="1 2">
    <name type="scientific">Cirrhinus mrigala</name>
    <name type="common">Mrigala</name>
    <dbReference type="NCBI Taxonomy" id="683832"/>
    <lineage>
        <taxon>Eukaryota</taxon>
        <taxon>Metazoa</taxon>
        <taxon>Chordata</taxon>
        <taxon>Craniata</taxon>
        <taxon>Vertebrata</taxon>
        <taxon>Euteleostomi</taxon>
        <taxon>Actinopterygii</taxon>
        <taxon>Neopterygii</taxon>
        <taxon>Teleostei</taxon>
        <taxon>Ostariophysi</taxon>
        <taxon>Cypriniformes</taxon>
        <taxon>Cyprinidae</taxon>
        <taxon>Labeoninae</taxon>
        <taxon>Labeonini</taxon>
        <taxon>Cirrhinus</taxon>
    </lineage>
</organism>